<evidence type="ECO:0000256" key="1">
    <source>
        <dbReference type="ARBA" id="ARBA00004651"/>
    </source>
</evidence>
<dbReference type="InterPro" id="IPR037185">
    <property type="entry name" value="EmrE-like"/>
</dbReference>
<evidence type="ECO:0000256" key="4">
    <source>
        <dbReference type="ARBA" id="ARBA00022692"/>
    </source>
</evidence>
<dbReference type="Gene3D" id="1.10.3730.20">
    <property type="match status" value="1"/>
</dbReference>
<dbReference type="RefSeq" id="WP_125754407.1">
    <property type="nucleotide sequence ID" value="NZ_JBHTON010000052.1"/>
</dbReference>
<proteinExistence type="inferred from homology"/>
<keyword evidence="10" id="KW-1185">Reference proteome</keyword>
<feature type="transmembrane region" description="Helical" evidence="8">
    <location>
        <begin position="26"/>
        <end position="46"/>
    </location>
</feature>
<evidence type="ECO:0000313" key="9">
    <source>
        <dbReference type="EMBL" id="MFD1486007.1"/>
    </source>
</evidence>
<dbReference type="Proteomes" id="UP001597252">
    <property type="component" value="Unassembled WGS sequence"/>
</dbReference>
<sequence>MGYVFLIVAIFGELLGTNLLKAANGFTLLWPTLGSLAAYGACFYFLSLSLKTLNLSIAYALWAGLGILLTTIVAVLVWKESLSLANIVGIALIVIGVVVLNLSSTSH</sequence>
<dbReference type="SUPFAM" id="SSF103481">
    <property type="entry name" value="Multidrug resistance efflux transporter EmrE"/>
    <property type="match status" value="1"/>
</dbReference>
<feature type="transmembrane region" description="Helical" evidence="8">
    <location>
        <begin position="84"/>
        <end position="102"/>
    </location>
</feature>
<organism evidence="9 10">
    <name type="scientific">Lacticaseibacillus baoqingensis</name>
    <dbReference type="NCBI Taxonomy" id="2486013"/>
    <lineage>
        <taxon>Bacteria</taxon>
        <taxon>Bacillati</taxon>
        <taxon>Bacillota</taxon>
        <taxon>Bacilli</taxon>
        <taxon>Lactobacillales</taxon>
        <taxon>Lactobacillaceae</taxon>
        <taxon>Lacticaseibacillus</taxon>
    </lineage>
</organism>
<dbReference type="PANTHER" id="PTHR30561">
    <property type="entry name" value="SMR FAMILY PROTON-DEPENDENT DRUG EFFLUX TRANSPORTER SUGE"/>
    <property type="match status" value="1"/>
</dbReference>
<reference evidence="10" key="1">
    <citation type="journal article" date="2019" name="Int. J. Syst. Evol. Microbiol.">
        <title>The Global Catalogue of Microorganisms (GCM) 10K type strain sequencing project: providing services to taxonomists for standard genome sequencing and annotation.</title>
        <authorList>
            <consortium name="The Broad Institute Genomics Platform"/>
            <consortium name="The Broad Institute Genome Sequencing Center for Infectious Disease"/>
            <person name="Wu L."/>
            <person name="Ma J."/>
        </authorList>
    </citation>
    <scope>NUCLEOTIDE SEQUENCE [LARGE SCALE GENOMIC DNA]</scope>
    <source>
        <strain evidence="10">CCM 8903</strain>
    </source>
</reference>
<gene>
    <name evidence="9" type="ORF">ACFQ5J_12315</name>
</gene>
<evidence type="ECO:0000256" key="8">
    <source>
        <dbReference type="SAM" id="Phobius"/>
    </source>
</evidence>
<evidence type="ECO:0000313" key="10">
    <source>
        <dbReference type="Proteomes" id="UP001597252"/>
    </source>
</evidence>
<dbReference type="PANTHER" id="PTHR30561:SF1">
    <property type="entry name" value="MULTIDRUG TRANSPORTER EMRE"/>
    <property type="match status" value="1"/>
</dbReference>
<dbReference type="InterPro" id="IPR045324">
    <property type="entry name" value="Small_multidrug_res"/>
</dbReference>
<dbReference type="Pfam" id="PF00893">
    <property type="entry name" value="Multi_Drug_Res"/>
    <property type="match status" value="1"/>
</dbReference>
<name>A0ABW4E7X4_9LACO</name>
<dbReference type="InterPro" id="IPR000390">
    <property type="entry name" value="Small_drug/metabolite_transptr"/>
</dbReference>
<comment type="caution">
    <text evidence="9">The sequence shown here is derived from an EMBL/GenBank/DDBJ whole genome shotgun (WGS) entry which is preliminary data.</text>
</comment>
<evidence type="ECO:0000256" key="2">
    <source>
        <dbReference type="ARBA" id="ARBA00022448"/>
    </source>
</evidence>
<comment type="similarity">
    <text evidence="7">Belongs to the drug/metabolite transporter (DMT) superfamily. Small multidrug resistance (SMR) (TC 2.A.7.1) family.</text>
</comment>
<protein>
    <submittedName>
        <fullName evidence="9">DMT family transporter</fullName>
    </submittedName>
</protein>
<keyword evidence="4 7" id="KW-0812">Transmembrane</keyword>
<accession>A0ABW4E7X4</accession>
<dbReference type="EMBL" id="JBHTON010000052">
    <property type="protein sequence ID" value="MFD1486007.1"/>
    <property type="molecule type" value="Genomic_DNA"/>
</dbReference>
<comment type="subcellular location">
    <subcellularLocation>
        <location evidence="1 7">Cell membrane</location>
        <topology evidence="1 7">Multi-pass membrane protein</topology>
    </subcellularLocation>
</comment>
<evidence type="ECO:0000256" key="7">
    <source>
        <dbReference type="RuleBase" id="RU003942"/>
    </source>
</evidence>
<keyword evidence="2" id="KW-0813">Transport</keyword>
<evidence type="ECO:0000256" key="5">
    <source>
        <dbReference type="ARBA" id="ARBA00022989"/>
    </source>
</evidence>
<keyword evidence="6 8" id="KW-0472">Membrane</keyword>
<evidence type="ECO:0000256" key="3">
    <source>
        <dbReference type="ARBA" id="ARBA00022475"/>
    </source>
</evidence>
<evidence type="ECO:0000256" key="6">
    <source>
        <dbReference type="ARBA" id="ARBA00023136"/>
    </source>
</evidence>
<keyword evidence="3" id="KW-1003">Cell membrane</keyword>
<feature type="transmembrane region" description="Helical" evidence="8">
    <location>
        <begin position="58"/>
        <end position="78"/>
    </location>
</feature>
<keyword evidence="5 8" id="KW-1133">Transmembrane helix</keyword>